<evidence type="ECO:0000256" key="4">
    <source>
        <dbReference type="ARBA" id="ARBA00023239"/>
    </source>
</evidence>
<proteinExistence type="inferred from homology"/>
<dbReference type="EMBL" id="UAUF01000012">
    <property type="protein sequence ID" value="SPZ07854.1"/>
    <property type="molecule type" value="Genomic_DNA"/>
</dbReference>
<dbReference type="Pfam" id="PF04828">
    <property type="entry name" value="GFA"/>
    <property type="match status" value="1"/>
</dbReference>
<keyword evidence="4" id="KW-0456">Lyase</keyword>
<dbReference type="PANTHER" id="PTHR33337">
    <property type="entry name" value="GFA DOMAIN-CONTAINING PROTEIN"/>
    <property type="match status" value="1"/>
</dbReference>
<dbReference type="AlphaFoldDB" id="A0A2X2CKM1"/>
<dbReference type="PANTHER" id="PTHR33337:SF40">
    <property type="entry name" value="CENP-V_GFA DOMAIN-CONTAINING PROTEIN-RELATED"/>
    <property type="match status" value="1"/>
</dbReference>
<accession>A0A2X2CKM1</accession>
<keyword evidence="9" id="KW-1185">Reference proteome</keyword>
<evidence type="ECO:0000259" key="5">
    <source>
        <dbReference type="PROSITE" id="PS51891"/>
    </source>
</evidence>
<dbReference type="GO" id="GO:0046872">
    <property type="term" value="F:metal ion binding"/>
    <property type="evidence" value="ECO:0007669"/>
    <property type="project" value="UniProtKB-KW"/>
</dbReference>
<dbReference type="InterPro" id="IPR006913">
    <property type="entry name" value="CENP-V/GFA"/>
</dbReference>
<comment type="similarity">
    <text evidence="1">Belongs to the Gfa family.</text>
</comment>
<dbReference type="Proteomes" id="UP000250443">
    <property type="component" value="Unassembled WGS sequence"/>
</dbReference>
<evidence type="ECO:0000256" key="1">
    <source>
        <dbReference type="ARBA" id="ARBA00005495"/>
    </source>
</evidence>
<dbReference type="SUPFAM" id="SSF51316">
    <property type="entry name" value="Mss4-like"/>
    <property type="match status" value="1"/>
</dbReference>
<dbReference type="PROSITE" id="PS51891">
    <property type="entry name" value="CENP_V_GFA"/>
    <property type="match status" value="1"/>
</dbReference>
<evidence type="ECO:0000313" key="9">
    <source>
        <dbReference type="Proteomes" id="UP000626180"/>
    </source>
</evidence>
<evidence type="ECO:0000313" key="6">
    <source>
        <dbReference type="EMBL" id="MBF8642439.1"/>
    </source>
</evidence>
<organism evidence="7 8">
    <name type="scientific">Pseudomonas luteola</name>
    <dbReference type="NCBI Taxonomy" id="47886"/>
    <lineage>
        <taxon>Bacteria</taxon>
        <taxon>Pseudomonadati</taxon>
        <taxon>Pseudomonadota</taxon>
        <taxon>Gammaproteobacteria</taxon>
        <taxon>Pseudomonadales</taxon>
        <taxon>Pseudomonadaceae</taxon>
        <taxon>Pseudomonas</taxon>
    </lineage>
</organism>
<dbReference type="Proteomes" id="UP000626180">
    <property type="component" value="Unassembled WGS sequence"/>
</dbReference>
<keyword evidence="2" id="KW-0479">Metal-binding</keyword>
<dbReference type="Gene3D" id="3.90.1590.10">
    <property type="entry name" value="glutathione-dependent formaldehyde- activating enzyme (gfa)"/>
    <property type="match status" value="1"/>
</dbReference>
<evidence type="ECO:0000256" key="3">
    <source>
        <dbReference type="ARBA" id="ARBA00022833"/>
    </source>
</evidence>
<dbReference type="EMBL" id="JADMCD010000009">
    <property type="protein sequence ID" value="MBF8642439.1"/>
    <property type="molecule type" value="Genomic_DNA"/>
</dbReference>
<evidence type="ECO:0000313" key="8">
    <source>
        <dbReference type="Proteomes" id="UP000250443"/>
    </source>
</evidence>
<dbReference type="RefSeq" id="WP_010794766.1">
    <property type="nucleotide sequence ID" value="NZ_CP053063.1"/>
</dbReference>
<dbReference type="InterPro" id="IPR011057">
    <property type="entry name" value="Mss4-like_sf"/>
</dbReference>
<feature type="domain" description="CENP-V/GFA" evidence="5">
    <location>
        <begin position="2"/>
        <end position="106"/>
    </location>
</feature>
<name>A0A2X2CKM1_PSELU</name>
<keyword evidence="3" id="KW-0862">Zinc</keyword>
<reference evidence="6 9" key="2">
    <citation type="submission" date="2020-10" db="EMBL/GenBank/DDBJ databases">
        <title>Genome sequences of Pseudomonas isolates.</title>
        <authorList>
            <person name="Wessels L."/>
            <person name="Reich F."/>
            <person name="Hammerl J."/>
        </authorList>
    </citation>
    <scope>NUCLEOTIDE SEQUENCE [LARGE SCALE GENOMIC DNA]</scope>
    <source>
        <strain evidence="6 9">20-MO00624-0</strain>
    </source>
</reference>
<gene>
    <name evidence="6" type="ORF">IRZ65_17310</name>
    <name evidence="7" type="ORF">NCTC11842_02558</name>
</gene>
<reference evidence="7 8" key="1">
    <citation type="submission" date="2018-06" db="EMBL/GenBank/DDBJ databases">
        <authorList>
            <consortium name="Pathogen Informatics"/>
            <person name="Doyle S."/>
        </authorList>
    </citation>
    <scope>NUCLEOTIDE SEQUENCE [LARGE SCALE GENOMIC DNA]</scope>
    <source>
        <strain evidence="7 8">NCTC11842</strain>
    </source>
</reference>
<protein>
    <submittedName>
        <fullName evidence="6">GFA family protein</fullName>
    </submittedName>
    <submittedName>
        <fullName evidence="7">Ribulose-5-phosphate 3-epimerase</fullName>
    </submittedName>
</protein>
<evidence type="ECO:0000313" key="7">
    <source>
        <dbReference type="EMBL" id="SPZ07854.1"/>
    </source>
</evidence>
<dbReference type="GO" id="GO:0016846">
    <property type="term" value="F:carbon-sulfur lyase activity"/>
    <property type="evidence" value="ECO:0007669"/>
    <property type="project" value="InterPro"/>
</dbReference>
<evidence type="ECO:0000256" key="2">
    <source>
        <dbReference type="ARBA" id="ARBA00022723"/>
    </source>
</evidence>
<sequence length="124" mass="13470">MLKGSCLCGAVTYEVDTSLEKAIHCHCSMCRKAHGAAFATYTTVSKKSFRFTTGEADVAAYRSSPEVVRTFCRRCGSNLQFLRDGRDTLGLALGSLDSALGALPVDEIFTEAQPSWYQAPVRHG</sequence>